<dbReference type="PANTHER" id="PTHR47963">
    <property type="entry name" value="DEAD-BOX ATP-DEPENDENT RNA HELICASE 47, MITOCHONDRIAL"/>
    <property type="match status" value="1"/>
</dbReference>
<protein>
    <submittedName>
        <fullName evidence="11">CRISPR-associated helicase Cas3</fullName>
    </submittedName>
</protein>
<dbReference type="EMBL" id="JBHTBS010000007">
    <property type="protein sequence ID" value="MFC7338388.1"/>
    <property type="molecule type" value="Genomic_DNA"/>
</dbReference>
<evidence type="ECO:0000256" key="5">
    <source>
        <dbReference type="ARBA" id="ARBA00022741"/>
    </source>
</evidence>
<evidence type="ECO:0000313" key="11">
    <source>
        <dbReference type="EMBL" id="MFC7338388.1"/>
    </source>
</evidence>
<evidence type="ECO:0000256" key="9">
    <source>
        <dbReference type="ARBA" id="ARBA00023118"/>
    </source>
</evidence>
<name>A0ABW2L7L5_9BACT</name>
<keyword evidence="4" id="KW-0479">Metal-binding</keyword>
<accession>A0ABW2L7L5</accession>
<evidence type="ECO:0000256" key="1">
    <source>
        <dbReference type="ARBA" id="ARBA00006847"/>
    </source>
</evidence>
<organism evidence="11 12">
    <name type="scientific">Haloferula chungangensis</name>
    <dbReference type="NCBI Taxonomy" id="1048331"/>
    <lineage>
        <taxon>Bacteria</taxon>
        <taxon>Pseudomonadati</taxon>
        <taxon>Verrucomicrobiota</taxon>
        <taxon>Verrucomicrobiia</taxon>
        <taxon>Verrucomicrobiales</taxon>
        <taxon>Verrucomicrobiaceae</taxon>
        <taxon>Haloferula</taxon>
    </lineage>
</organism>
<keyword evidence="8" id="KW-0067">ATP-binding</keyword>
<evidence type="ECO:0000313" key="12">
    <source>
        <dbReference type="Proteomes" id="UP001596472"/>
    </source>
</evidence>
<gene>
    <name evidence="11" type="primary">cas3</name>
    <name evidence="11" type="ORF">ACFQY0_14435</name>
</gene>
<evidence type="ECO:0000259" key="10">
    <source>
        <dbReference type="PROSITE" id="PS51643"/>
    </source>
</evidence>
<evidence type="ECO:0000256" key="7">
    <source>
        <dbReference type="ARBA" id="ARBA00022806"/>
    </source>
</evidence>
<keyword evidence="12" id="KW-1185">Reference proteome</keyword>
<keyword evidence="5" id="KW-0547">Nucleotide-binding</keyword>
<dbReference type="NCBIfam" id="TIGR01596">
    <property type="entry name" value="cas3_HD"/>
    <property type="match status" value="1"/>
</dbReference>
<dbReference type="InterPro" id="IPR006474">
    <property type="entry name" value="Helicase_Cas3_CRISPR-ass_core"/>
</dbReference>
<dbReference type="InterPro" id="IPR027417">
    <property type="entry name" value="P-loop_NTPase"/>
</dbReference>
<comment type="similarity">
    <text evidence="1">In the N-terminal section; belongs to the CRISPR-associated nuclease Cas3-HD family.</text>
</comment>
<dbReference type="InterPro" id="IPR011545">
    <property type="entry name" value="DEAD/DEAH_box_helicase_dom"/>
</dbReference>
<dbReference type="SMART" id="SM00487">
    <property type="entry name" value="DEXDc"/>
    <property type="match status" value="1"/>
</dbReference>
<dbReference type="InterPro" id="IPR038257">
    <property type="entry name" value="CRISPR-assoc_Cas3_HD_sf"/>
</dbReference>
<evidence type="ECO:0000256" key="4">
    <source>
        <dbReference type="ARBA" id="ARBA00022723"/>
    </source>
</evidence>
<dbReference type="SUPFAM" id="SSF52540">
    <property type="entry name" value="P-loop containing nucleoside triphosphate hydrolases"/>
    <property type="match status" value="1"/>
</dbReference>
<evidence type="ECO:0000256" key="8">
    <source>
        <dbReference type="ARBA" id="ARBA00022840"/>
    </source>
</evidence>
<keyword evidence="9" id="KW-0051">Antiviral defense</keyword>
<dbReference type="PANTHER" id="PTHR47963:SF9">
    <property type="entry name" value="CRISPR-ASSOCIATED ENDONUCLEASE_HELICASE CAS3"/>
    <property type="match status" value="1"/>
</dbReference>
<keyword evidence="6" id="KW-0378">Hydrolase</keyword>
<dbReference type="SMART" id="SM00490">
    <property type="entry name" value="HELICc"/>
    <property type="match status" value="1"/>
</dbReference>
<dbReference type="CDD" id="cd09641">
    <property type="entry name" value="Cas3''_I"/>
    <property type="match status" value="1"/>
</dbReference>
<comment type="caution">
    <text evidence="11">The sequence shown here is derived from an EMBL/GenBank/DDBJ whole genome shotgun (WGS) entry which is preliminary data.</text>
</comment>
<keyword evidence="7" id="KW-0347">Helicase</keyword>
<dbReference type="Gene3D" id="1.10.3210.30">
    <property type="match status" value="1"/>
</dbReference>
<evidence type="ECO:0000256" key="2">
    <source>
        <dbReference type="ARBA" id="ARBA00009046"/>
    </source>
</evidence>
<dbReference type="InterPro" id="IPR054712">
    <property type="entry name" value="Cas3-like_dom"/>
</dbReference>
<proteinExistence type="inferred from homology"/>
<dbReference type="PROSITE" id="PS51643">
    <property type="entry name" value="HD_CAS3"/>
    <property type="match status" value="1"/>
</dbReference>
<dbReference type="RefSeq" id="WP_379713661.1">
    <property type="nucleotide sequence ID" value="NZ_JBHTBS010000007.1"/>
</dbReference>
<dbReference type="InterPro" id="IPR001650">
    <property type="entry name" value="Helicase_C-like"/>
</dbReference>
<dbReference type="InterPro" id="IPR006483">
    <property type="entry name" value="CRISPR-assoc_Cas3_HD"/>
</dbReference>
<dbReference type="Pfam" id="PF22590">
    <property type="entry name" value="Cas3-like_C_2"/>
    <property type="match status" value="1"/>
</dbReference>
<comment type="similarity">
    <text evidence="2">In the central section; belongs to the CRISPR-associated helicase Cas3 family.</text>
</comment>
<evidence type="ECO:0000256" key="3">
    <source>
        <dbReference type="ARBA" id="ARBA00022722"/>
    </source>
</evidence>
<dbReference type="NCBIfam" id="TIGR01587">
    <property type="entry name" value="cas3_core"/>
    <property type="match status" value="1"/>
</dbReference>
<sequence>MPDLPPITLEDCWAKTDPMTGEPALTVRDHCLAAGAVAEALLIHLPREIRRFLPHSAPLLCALHDIGKLTVGFQAKCPRWLPQISPDILSSVACDSVTSHGLVSEADLRQRLSSQAGLWAAAIGSHHGRYQNLDRAPFEKHKELFAPLRDELFKFLSETFPADLPADSPINFRKPTLPHHVFLLGGLVVFADWIASNDRFFPLHTIFDPVSARRLAADAIRTLRIDSGPLRERPFQELFATDKSPNGFSPNSLQLDCLNRITHPGLYLIEAPMGMGKTEAALTAAHRLICSGHARGIYFALPTQLTSNAIHRRLAPFLANVLETPAPLALAHSSSWLADPDSRLVRPLNNLPKSNNSADEAARWFTSRRALLADYGVGTIDQALLAVLPVKFHQLRCYGLAGKVVIFDEVHSYDAYTGSLLEVLIDHLLNTGSTVLVLSATLAAPQRARLLAVGHKNNLPTESIRVLSPKPKAIEISPATGQGADKHLLDRAVNAAQNGACVLWIRNTVDLAQATFKAVAEARQGDSFEIGLLHSRFTLRERHGDPTNAEESGREDQWVERLGKHAVNRPHGCILVSTQIAEQSLDIDADLLITDLAPTDMLWQRIGRLHRHDRTRPPGFDEPTCHIHFPEIEPLADADALKQSLKPHSHIYDPFILLLSHRLWSERASVQLPCDIEPMVDATYPDELPPDLPPAGSDLHAELRERILRHAQKATLLAKPSARPQGSDDELIAATRLTEIRYLPILLLRSRPVRRGFLLEAIAHDGQPLKIEIGAPWQHSAARIIYLNSLRIADYKLRDLIPFDSPDWLTPFQNLARLAFYLDERCILRCVSTDQMLPFSYKSDIGIHPIELAGGLADEDDDLALPPPDEIAG</sequence>
<dbReference type="Gene3D" id="3.40.50.300">
    <property type="entry name" value="P-loop containing nucleotide triphosphate hydrolases"/>
    <property type="match status" value="2"/>
</dbReference>
<evidence type="ECO:0000256" key="6">
    <source>
        <dbReference type="ARBA" id="ARBA00022801"/>
    </source>
</evidence>
<feature type="domain" description="HD Cas3-type" evidence="10">
    <location>
        <begin position="20"/>
        <end position="194"/>
    </location>
</feature>
<dbReference type="InterPro" id="IPR014001">
    <property type="entry name" value="Helicase_ATP-bd"/>
</dbReference>
<keyword evidence="3" id="KW-0540">Nuclease</keyword>
<dbReference type="Pfam" id="PF00270">
    <property type="entry name" value="DEAD"/>
    <property type="match status" value="1"/>
</dbReference>
<reference evidence="12" key="1">
    <citation type="journal article" date="2019" name="Int. J. Syst. Evol. Microbiol.">
        <title>The Global Catalogue of Microorganisms (GCM) 10K type strain sequencing project: providing services to taxonomists for standard genome sequencing and annotation.</title>
        <authorList>
            <consortium name="The Broad Institute Genomics Platform"/>
            <consortium name="The Broad Institute Genome Sequencing Center for Infectious Disease"/>
            <person name="Wu L."/>
            <person name="Ma J."/>
        </authorList>
    </citation>
    <scope>NUCLEOTIDE SEQUENCE [LARGE SCALE GENOMIC DNA]</scope>
    <source>
        <strain evidence="12">CGMCC 4.1467</strain>
    </source>
</reference>
<dbReference type="InterPro" id="IPR050547">
    <property type="entry name" value="DEAD_box_RNA_helicases"/>
</dbReference>
<dbReference type="Proteomes" id="UP001596472">
    <property type="component" value="Unassembled WGS sequence"/>
</dbReference>
<dbReference type="Pfam" id="PF18019">
    <property type="entry name" value="Cas3_HD"/>
    <property type="match status" value="1"/>
</dbReference>